<dbReference type="AlphaFoldDB" id="A0A9J6RSR2"/>
<keyword evidence="3" id="KW-1185">Reference proteome</keyword>
<dbReference type="InterPro" id="IPR007332">
    <property type="entry name" value="DUF411"/>
</dbReference>
<feature type="signal peptide" evidence="1">
    <location>
        <begin position="1"/>
        <end position="25"/>
    </location>
</feature>
<dbReference type="Pfam" id="PF04214">
    <property type="entry name" value="DUF411"/>
    <property type="match status" value="1"/>
</dbReference>
<dbReference type="RefSeq" id="WP_268905452.1">
    <property type="nucleotide sequence ID" value="NZ_JAPTGG010000029.1"/>
</dbReference>
<reference evidence="2 3" key="1">
    <citation type="submission" date="2022-12" db="EMBL/GenBank/DDBJ databases">
        <title>Dasania phycosphaerae sp. nov., isolated from particulate material of the south coast of Korea.</title>
        <authorList>
            <person name="Jiang Y."/>
        </authorList>
    </citation>
    <scope>NUCLEOTIDE SEQUENCE [LARGE SCALE GENOMIC DNA]</scope>
    <source>
        <strain evidence="2 3">GY-19</strain>
    </source>
</reference>
<accession>A0A9J6RSR2</accession>
<feature type="chain" id="PRO_5039920864" evidence="1">
    <location>
        <begin position="26"/>
        <end position="169"/>
    </location>
</feature>
<evidence type="ECO:0000313" key="3">
    <source>
        <dbReference type="Proteomes" id="UP001069090"/>
    </source>
</evidence>
<dbReference type="PROSITE" id="PS51257">
    <property type="entry name" value="PROKAR_LIPOPROTEIN"/>
    <property type="match status" value="1"/>
</dbReference>
<evidence type="ECO:0000313" key="2">
    <source>
        <dbReference type="EMBL" id="MCZ0867216.1"/>
    </source>
</evidence>
<dbReference type="EMBL" id="JAPTGG010000029">
    <property type="protein sequence ID" value="MCZ0867216.1"/>
    <property type="molecule type" value="Genomic_DNA"/>
</dbReference>
<protein>
    <submittedName>
        <fullName evidence="2">DUF411 domain-containing protein</fullName>
    </submittedName>
</protein>
<evidence type="ECO:0000256" key="1">
    <source>
        <dbReference type="SAM" id="SignalP"/>
    </source>
</evidence>
<proteinExistence type="predicted"/>
<name>A0A9J6RSR2_9GAMM</name>
<gene>
    <name evidence="2" type="ORF">O0V09_18620</name>
</gene>
<keyword evidence="1" id="KW-0732">Signal</keyword>
<organism evidence="2 3">
    <name type="scientific">Dasania phycosphaerae</name>
    <dbReference type="NCBI Taxonomy" id="2950436"/>
    <lineage>
        <taxon>Bacteria</taxon>
        <taxon>Pseudomonadati</taxon>
        <taxon>Pseudomonadota</taxon>
        <taxon>Gammaproteobacteria</taxon>
        <taxon>Cellvibrionales</taxon>
        <taxon>Spongiibacteraceae</taxon>
        <taxon>Dasania</taxon>
    </lineage>
</organism>
<dbReference type="Proteomes" id="UP001069090">
    <property type="component" value="Unassembled WGS sequence"/>
</dbReference>
<comment type="caution">
    <text evidence="2">The sequence shown here is derived from an EMBL/GenBank/DDBJ whole genome shotgun (WGS) entry which is preliminary data.</text>
</comment>
<sequence length="169" mass="18218">MKWVVRSIGWLATTTLLLSSAVACSDKASLTTVSSPVSDEVVSLDVYKSRTCGCCKKWVSHIEGFGFESEVHHPANLNKIKSDKGIAPRYQSCHTAVSNDGYVFEGHIPGPIIQRFLAAPPKDTIGLAVPGMPVGSPGMEVGDRHDEYDVLLLSKDGGHTVYEHVNGTH</sequence>